<evidence type="ECO:0000313" key="3">
    <source>
        <dbReference type="Proteomes" id="UP000485058"/>
    </source>
</evidence>
<feature type="region of interest" description="Disordered" evidence="1">
    <location>
        <begin position="1"/>
        <end position="29"/>
    </location>
</feature>
<comment type="caution">
    <text evidence="2">The sequence shown here is derived from an EMBL/GenBank/DDBJ whole genome shotgun (WGS) entry which is preliminary data.</text>
</comment>
<reference evidence="2 3" key="1">
    <citation type="submission" date="2020-02" db="EMBL/GenBank/DDBJ databases">
        <title>Draft genome sequence of Haematococcus lacustris strain NIES-144.</title>
        <authorList>
            <person name="Morimoto D."/>
            <person name="Nakagawa S."/>
            <person name="Yoshida T."/>
            <person name="Sawayama S."/>
        </authorList>
    </citation>
    <scope>NUCLEOTIDE SEQUENCE [LARGE SCALE GENOMIC DNA]</scope>
    <source>
        <strain evidence="2 3">NIES-144</strain>
    </source>
</reference>
<evidence type="ECO:0000313" key="2">
    <source>
        <dbReference type="EMBL" id="GFH33560.1"/>
    </source>
</evidence>
<sequence>MGRAGGGLARWSSMRWSTERSGSSPCGRGPERVLASCMTESHDVGFPVDAGIDFRKPGLTQDDVEVVK</sequence>
<proteinExistence type="predicted"/>
<keyword evidence="3" id="KW-1185">Reference proteome</keyword>
<gene>
    <name evidence="2" type="ORF">HaLaN_32950</name>
</gene>
<evidence type="ECO:0000256" key="1">
    <source>
        <dbReference type="SAM" id="MobiDB-lite"/>
    </source>
</evidence>
<dbReference type="AlphaFoldDB" id="A0A6A0AKY7"/>
<feature type="non-terminal residue" evidence="2">
    <location>
        <position position="1"/>
    </location>
</feature>
<protein>
    <submittedName>
        <fullName evidence="2">Uncharacterized protein</fullName>
    </submittedName>
</protein>
<feature type="non-terminal residue" evidence="2">
    <location>
        <position position="68"/>
    </location>
</feature>
<name>A0A6A0AKY7_HAELA</name>
<organism evidence="2 3">
    <name type="scientific">Haematococcus lacustris</name>
    <name type="common">Green alga</name>
    <name type="synonym">Haematococcus pluvialis</name>
    <dbReference type="NCBI Taxonomy" id="44745"/>
    <lineage>
        <taxon>Eukaryota</taxon>
        <taxon>Viridiplantae</taxon>
        <taxon>Chlorophyta</taxon>
        <taxon>core chlorophytes</taxon>
        <taxon>Chlorophyceae</taxon>
        <taxon>CS clade</taxon>
        <taxon>Chlamydomonadales</taxon>
        <taxon>Haematococcaceae</taxon>
        <taxon>Haematococcus</taxon>
    </lineage>
</organism>
<dbReference type="Proteomes" id="UP000485058">
    <property type="component" value="Unassembled WGS sequence"/>
</dbReference>
<dbReference type="EMBL" id="BLLF01008911">
    <property type="protein sequence ID" value="GFH33560.1"/>
    <property type="molecule type" value="Genomic_DNA"/>
</dbReference>
<accession>A0A6A0AKY7</accession>
<feature type="compositionally biased region" description="Polar residues" evidence="1">
    <location>
        <begin position="14"/>
        <end position="24"/>
    </location>
</feature>